<accession>A0A4Y2GNZ9</accession>
<proteinExistence type="predicted"/>
<dbReference type="EMBL" id="BGPR01001460">
    <property type="protein sequence ID" value="GBM54479.1"/>
    <property type="molecule type" value="Genomic_DNA"/>
</dbReference>
<evidence type="ECO:0008006" key="3">
    <source>
        <dbReference type="Google" id="ProtNLM"/>
    </source>
</evidence>
<sequence>MQTHFAFYREMRDDSNGYYGAKTASQSRPLACVPLNRQQRSYRFLWTRKHVAWTRQQWASVLFTGDADLTKNVDATVESSVCSLPQRRFDTQVQQNFHTQYGKEPPSQPTIRAWYTSFMETDSVLYKHGAGCPSVSDANVALGYQTLSL</sequence>
<comment type="caution">
    <text evidence="1">The sequence shown here is derived from an EMBL/GenBank/DDBJ whole genome shotgun (WGS) entry which is preliminary data.</text>
</comment>
<reference evidence="1 2" key="1">
    <citation type="journal article" date="2019" name="Sci. Rep.">
        <title>Orb-weaving spider Araneus ventricosus genome elucidates the spidroin gene catalogue.</title>
        <authorList>
            <person name="Kono N."/>
            <person name="Nakamura H."/>
            <person name="Ohtoshi R."/>
            <person name="Moran D.A.P."/>
            <person name="Shinohara A."/>
            <person name="Yoshida Y."/>
            <person name="Fujiwara M."/>
            <person name="Mori M."/>
            <person name="Tomita M."/>
            <person name="Arakawa K."/>
        </authorList>
    </citation>
    <scope>NUCLEOTIDE SEQUENCE [LARGE SCALE GENOMIC DNA]</scope>
</reference>
<dbReference type="AlphaFoldDB" id="A0A4Y2GNZ9"/>
<evidence type="ECO:0000313" key="1">
    <source>
        <dbReference type="EMBL" id="GBM54479.1"/>
    </source>
</evidence>
<keyword evidence="2" id="KW-1185">Reference proteome</keyword>
<dbReference type="Proteomes" id="UP000499080">
    <property type="component" value="Unassembled WGS sequence"/>
</dbReference>
<gene>
    <name evidence="1" type="ORF">AVEN_217164_1</name>
</gene>
<protein>
    <recommendedName>
        <fullName evidence="3">DUF4817 domain-containing protein</fullName>
    </recommendedName>
</protein>
<name>A0A4Y2GNZ9_ARAVE</name>
<organism evidence="1 2">
    <name type="scientific">Araneus ventricosus</name>
    <name type="common">Orbweaver spider</name>
    <name type="synonym">Epeira ventricosa</name>
    <dbReference type="NCBI Taxonomy" id="182803"/>
    <lineage>
        <taxon>Eukaryota</taxon>
        <taxon>Metazoa</taxon>
        <taxon>Ecdysozoa</taxon>
        <taxon>Arthropoda</taxon>
        <taxon>Chelicerata</taxon>
        <taxon>Arachnida</taxon>
        <taxon>Araneae</taxon>
        <taxon>Araneomorphae</taxon>
        <taxon>Entelegynae</taxon>
        <taxon>Araneoidea</taxon>
        <taxon>Araneidae</taxon>
        <taxon>Araneus</taxon>
    </lineage>
</organism>
<evidence type="ECO:0000313" key="2">
    <source>
        <dbReference type="Proteomes" id="UP000499080"/>
    </source>
</evidence>